<evidence type="ECO:0000313" key="2">
    <source>
        <dbReference type="EMBL" id="MBH0777333.1"/>
    </source>
</evidence>
<dbReference type="EMBL" id="JADMLG010000004">
    <property type="protein sequence ID" value="MBH0777333.1"/>
    <property type="molecule type" value="Genomic_DNA"/>
</dbReference>
<proteinExistence type="predicted"/>
<comment type="caution">
    <text evidence="2">The sequence shown here is derived from an EMBL/GenBank/DDBJ whole genome shotgun (WGS) entry which is preliminary data.</text>
</comment>
<feature type="region of interest" description="Disordered" evidence="1">
    <location>
        <begin position="1"/>
        <end position="30"/>
    </location>
</feature>
<keyword evidence="3" id="KW-1185">Reference proteome</keyword>
<name>A0A931ICL4_9NOCA</name>
<accession>A0A931ICL4</accession>
<sequence>RAPALGDRVPATNRIRTPLPSTDHLDRGGLNPSLYRIQDGSPELRQYQKLSASRSTNRANVVSFIFDADGIEFGTELRYIPGPSESRAIGDWLAADPNRSSAIWVKDRTRPLRWEVDGKHYSPTGLLKHIWRQAGWRQAPNSVRGPKYWGIPNDGTLIEIADRISDSYQADENL</sequence>
<dbReference type="Proteomes" id="UP000655751">
    <property type="component" value="Unassembled WGS sequence"/>
</dbReference>
<gene>
    <name evidence="2" type="ORF">IT779_13690</name>
</gene>
<dbReference type="AlphaFoldDB" id="A0A931ICL4"/>
<reference evidence="2" key="1">
    <citation type="submission" date="2020-11" db="EMBL/GenBank/DDBJ databases">
        <title>Nocardia NEAU-351.nov., a novel actinomycete isolated from the cow dung.</title>
        <authorList>
            <person name="Zhang X."/>
        </authorList>
    </citation>
    <scope>NUCLEOTIDE SEQUENCE</scope>
    <source>
        <strain evidence="2">NEAU-351</strain>
    </source>
</reference>
<protein>
    <submittedName>
        <fullName evidence="2">Uncharacterized protein</fullName>
    </submittedName>
</protein>
<organism evidence="2 3">
    <name type="scientific">Nocardia bovistercoris</name>
    <dbReference type="NCBI Taxonomy" id="2785916"/>
    <lineage>
        <taxon>Bacteria</taxon>
        <taxon>Bacillati</taxon>
        <taxon>Actinomycetota</taxon>
        <taxon>Actinomycetes</taxon>
        <taxon>Mycobacteriales</taxon>
        <taxon>Nocardiaceae</taxon>
        <taxon>Nocardia</taxon>
    </lineage>
</organism>
<evidence type="ECO:0000256" key="1">
    <source>
        <dbReference type="SAM" id="MobiDB-lite"/>
    </source>
</evidence>
<feature type="non-terminal residue" evidence="2">
    <location>
        <position position="1"/>
    </location>
</feature>
<evidence type="ECO:0000313" key="3">
    <source>
        <dbReference type="Proteomes" id="UP000655751"/>
    </source>
</evidence>